<protein>
    <submittedName>
        <fullName evidence="1">Uncharacterized protein</fullName>
    </submittedName>
</protein>
<proteinExistence type="predicted"/>
<accession>A0A6J5MVA4</accession>
<sequence length="76" mass="8684">MKWENLAKNLCPKCCRDFTRGLSVTKEKGVMLHGCGFSIGESKFKQIVFSINNGNLEREKNAWPPILRENQDAIDQ</sequence>
<gene>
    <name evidence="1" type="ORF">UFOVP594_2</name>
</gene>
<reference evidence="1" key="1">
    <citation type="submission" date="2020-04" db="EMBL/GenBank/DDBJ databases">
        <authorList>
            <person name="Chiriac C."/>
            <person name="Salcher M."/>
            <person name="Ghai R."/>
            <person name="Kavagutti S V."/>
        </authorList>
    </citation>
    <scope>NUCLEOTIDE SEQUENCE</scope>
</reference>
<evidence type="ECO:0000313" key="1">
    <source>
        <dbReference type="EMBL" id="CAB4151165.1"/>
    </source>
</evidence>
<name>A0A6J5MVA4_9CAUD</name>
<organism evidence="1">
    <name type="scientific">uncultured Caudovirales phage</name>
    <dbReference type="NCBI Taxonomy" id="2100421"/>
    <lineage>
        <taxon>Viruses</taxon>
        <taxon>Duplodnaviria</taxon>
        <taxon>Heunggongvirae</taxon>
        <taxon>Uroviricota</taxon>
        <taxon>Caudoviricetes</taxon>
        <taxon>Peduoviridae</taxon>
        <taxon>Maltschvirus</taxon>
        <taxon>Maltschvirus maltsch</taxon>
    </lineage>
</organism>
<dbReference type="EMBL" id="LR796572">
    <property type="protein sequence ID" value="CAB4151165.1"/>
    <property type="molecule type" value="Genomic_DNA"/>
</dbReference>